<proteinExistence type="predicted"/>
<comment type="cofactor">
    <cofactor evidence="1">
        <name>Ca(2+)</name>
        <dbReference type="ChEBI" id="CHEBI:29108"/>
    </cofactor>
</comment>
<keyword evidence="3" id="KW-0106">Calcium</keyword>
<dbReference type="InterPro" id="IPR008183">
    <property type="entry name" value="Aldose_1/G6P_1-epimerase"/>
</dbReference>
<dbReference type="Proteomes" id="UP000636110">
    <property type="component" value="Unassembled WGS sequence"/>
</dbReference>
<sequence>MISLENAQISASFSTKGAELQGLENKHTSLSYLWNGDAQFWGKHSPVLFPIVGGLKEDTYNFEGQQYQLPRHGFARDREFEAHKIGDEELLFLLKEDEESLKVYPFKFQLGLHYRLSGNTLSCSYEVLNTGNKTLWFSVGGHPAFSLPLKSSLNYNDYYLKFNRDSQLNVHQVNNNLIDDKTEILHLTSAGKLPLNHELFYGDALVMKDLKSNKISLKCDKDSHGLDFHFEGFPYFGIWAAKDADFVCLEPWCGIADGIHHNQQLIDKEGIVSLAPGKEWSRNWEVTCF</sequence>
<protein>
    <submittedName>
        <fullName evidence="4">Aldose 1-epimerase family protein</fullName>
    </submittedName>
</protein>
<reference evidence="4 5" key="1">
    <citation type="submission" date="2019-11" db="EMBL/GenBank/DDBJ databases">
        <title>Description of Pedobacter sp. LMG 31462T.</title>
        <authorList>
            <person name="Carlier A."/>
            <person name="Qi S."/>
            <person name="Vandamme P."/>
        </authorList>
    </citation>
    <scope>NUCLEOTIDE SEQUENCE [LARGE SCALE GENOMIC DNA]</scope>
    <source>
        <strain evidence="4 5">LMG 31462</strain>
    </source>
</reference>
<dbReference type="InterPro" id="IPR037481">
    <property type="entry name" value="LacX"/>
</dbReference>
<comment type="subunit">
    <text evidence="2">Monomer.</text>
</comment>
<dbReference type="Gene3D" id="2.70.98.10">
    <property type="match status" value="1"/>
</dbReference>
<evidence type="ECO:0000256" key="3">
    <source>
        <dbReference type="ARBA" id="ARBA00022837"/>
    </source>
</evidence>
<dbReference type="InterPro" id="IPR014718">
    <property type="entry name" value="GH-type_carb-bd"/>
</dbReference>
<dbReference type="CDD" id="cd09024">
    <property type="entry name" value="Aldose_epim_lacX"/>
    <property type="match status" value="1"/>
</dbReference>
<dbReference type="SUPFAM" id="SSF74650">
    <property type="entry name" value="Galactose mutarotase-like"/>
    <property type="match status" value="1"/>
</dbReference>
<evidence type="ECO:0000256" key="1">
    <source>
        <dbReference type="ARBA" id="ARBA00001913"/>
    </source>
</evidence>
<dbReference type="EMBL" id="WNXC01000001">
    <property type="protein sequence ID" value="MBB2148739.1"/>
    <property type="molecule type" value="Genomic_DNA"/>
</dbReference>
<evidence type="ECO:0000313" key="5">
    <source>
        <dbReference type="Proteomes" id="UP000636110"/>
    </source>
</evidence>
<name>A0ABR6EV97_9SPHI</name>
<evidence type="ECO:0000256" key="2">
    <source>
        <dbReference type="ARBA" id="ARBA00011245"/>
    </source>
</evidence>
<dbReference type="Pfam" id="PF01263">
    <property type="entry name" value="Aldose_epim"/>
    <property type="match status" value="1"/>
</dbReference>
<dbReference type="PANTHER" id="PTHR11122">
    <property type="entry name" value="APOSPORY-ASSOCIATED PROTEIN C-RELATED"/>
    <property type="match status" value="1"/>
</dbReference>
<evidence type="ECO:0000313" key="4">
    <source>
        <dbReference type="EMBL" id="MBB2148739.1"/>
    </source>
</evidence>
<dbReference type="PANTHER" id="PTHR11122:SF13">
    <property type="entry name" value="GLUCOSE-6-PHOSPHATE 1-EPIMERASE"/>
    <property type="match status" value="1"/>
</dbReference>
<accession>A0ABR6EV97</accession>
<dbReference type="InterPro" id="IPR011013">
    <property type="entry name" value="Gal_mutarotase_sf_dom"/>
</dbReference>
<organism evidence="4 5">
    <name type="scientific">Pedobacter gandavensis</name>
    <dbReference type="NCBI Taxonomy" id="2679963"/>
    <lineage>
        <taxon>Bacteria</taxon>
        <taxon>Pseudomonadati</taxon>
        <taxon>Bacteroidota</taxon>
        <taxon>Sphingobacteriia</taxon>
        <taxon>Sphingobacteriales</taxon>
        <taxon>Sphingobacteriaceae</taxon>
        <taxon>Pedobacter</taxon>
    </lineage>
</organism>
<gene>
    <name evidence="4" type="ORF">GM920_07425</name>
</gene>
<comment type="caution">
    <text evidence="4">The sequence shown here is derived from an EMBL/GenBank/DDBJ whole genome shotgun (WGS) entry which is preliminary data.</text>
</comment>
<keyword evidence="5" id="KW-1185">Reference proteome</keyword>